<organism evidence="3 4">
    <name type="scientific">Ceratopteris richardii</name>
    <name type="common">Triangle waterfern</name>
    <dbReference type="NCBI Taxonomy" id="49495"/>
    <lineage>
        <taxon>Eukaryota</taxon>
        <taxon>Viridiplantae</taxon>
        <taxon>Streptophyta</taxon>
        <taxon>Embryophyta</taxon>
        <taxon>Tracheophyta</taxon>
        <taxon>Polypodiopsida</taxon>
        <taxon>Polypodiidae</taxon>
        <taxon>Polypodiales</taxon>
        <taxon>Pteridineae</taxon>
        <taxon>Pteridaceae</taxon>
        <taxon>Parkerioideae</taxon>
        <taxon>Ceratopteris</taxon>
    </lineage>
</organism>
<protein>
    <submittedName>
        <fullName evidence="3">Uncharacterized protein</fullName>
    </submittedName>
</protein>
<dbReference type="Proteomes" id="UP000825935">
    <property type="component" value="Chromosome 36"/>
</dbReference>
<comment type="caution">
    <text evidence="3">The sequence shown here is derived from an EMBL/GenBank/DDBJ whole genome shotgun (WGS) entry which is preliminary data.</text>
</comment>
<sequence>MASSFLRTFAISCGSSLHGRSGSSKRLKRLENQALMFHSRLPEKSLRSSLTEIVSMAAEGTEAPTTSDASAPEVSSPPQLSGSKVVLPPRICTLREFGEGMIAVDSNQEAPSFFEMLAANIEFSNNVQNWEILSGRLAMMVFASAVLVEAVTGNSVFEKMDPQRLLEIFGAILASAVIAAGFAVALQAKTKVAFTVSKGYERMLNALIDKVFDSLLFDEEN</sequence>
<evidence type="ECO:0000313" key="3">
    <source>
        <dbReference type="EMBL" id="KAH7280987.1"/>
    </source>
</evidence>
<dbReference type="PANTHER" id="PTHR36490">
    <property type="entry name" value="STRESS ENHANCED PROTEIN 2, CHLOROPLASTIC"/>
    <property type="match status" value="1"/>
</dbReference>
<feature type="region of interest" description="Disordered" evidence="1">
    <location>
        <begin position="59"/>
        <end position="82"/>
    </location>
</feature>
<dbReference type="GO" id="GO:0071486">
    <property type="term" value="P:cellular response to high light intensity"/>
    <property type="evidence" value="ECO:0007669"/>
    <property type="project" value="InterPro"/>
</dbReference>
<feature type="transmembrane region" description="Helical" evidence="2">
    <location>
        <begin position="168"/>
        <end position="188"/>
    </location>
</feature>
<evidence type="ECO:0000256" key="2">
    <source>
        <dbReference type="SAM" id="Phobius"/>
    </source>
</evidence>
<keyword evidence="2" id="KW-0472">Membrane</keyword>
<feature type="transmembrane region" description="Helical" evidence="2">
    <location>
        <begin position="137"/>
        <end position="156"/>
    </location>
</feature>
<dbReference type="OrthoDB" id="1937750at2759"/>
<gene>
    <name evidence="3" type="ORF">KP509_36G024100</name>
</gene>
<name>A0A8T2QA62_CERRI</name>
<dbReference type="EMBL" id="CM035441">
    <property type="protein sequence ID" value="KAH7280987.1"/>
    <property type="molecule type" value="Genomic_DNA"/>
</dbReference>
<dbReference type="SUPFAM" id="SSF103511">
    <property type="entry name" value="Chlorophyll a-b binding protein"/>
    <property type="match status" value="1"/>
</dbReference>
<dbReference type="AlphaFoldDB" id="A0A8T2QA62"/>
<evidence type="ECO:0000313" key="4">
    <source>
        <dbReference type="Proteomes" id="UP000825935"/>
    </source>
</evidence>
<keyword evidence="4" id="KW-1185">Reference proteome</keyword>
<reference evidence="3" key="1">
    <citation type="submission" date="2021-08" db="EMBL/GenBank/DDBJ databases">
        <title>WGS assembly of Ceratopteris richardii.</title>
        <authorList>
            <person name="Marchant D.B."/>
            <person name="Chen G."/>
            <person name="Jenkins J."/>
            <person name="Shu S."/>
            <person name="Leebens-Mack J."/>
            <person name="Grimwood J."/>
            <person name="Schmutz J."/>
            <person name="Soltis P."/>
            <person name="Soltis D."/>
            <person name="Chen Z.-H."/>
        </authorList>
    </citation>
    <scope>NUCLEOTIDE SEQUENCE</scope>
    <source>
        <strain evidence="3">Whitten #5841</strain>
        <tissue evidence="3">Leaf</tissue>
    </source>
</reference>
<dbReference type="OMA" id="FAWASRA"/>
<keyword evidence="2" id="KW-1133">Transmembrane helix</keyword>
<keyword evidence="2" id="KW-0812">Transmembrane</keyword>
<accession>A0A8T2QA62</accession>
<proteinExistence type="predicted"/>
<evidence type="ECO:0000256" key="1">
    <source>
        <dbReference type="SAM" id="MobiDB-lite"/>
    </source>
</evidence>
<dbReference type="InterPro" id="IPR044971">
    <property type="entry name" value="SEP2"/>
</dbReference>
<dbReference type="PANTHER" id="PTHR36490:SF1">
    <property type="entry name" value="STRESS ENHANCED PROTEIN 2, CHLOROPLASTIC"/>
    <property type="match status" value="1"/>
</dbReference>